<feature type="DNA-binding region" description="OmpR/PhoB-type" evidence="3">
    <location>
        <begin position="704"/>
        <end position="808"/>
    </location>
</feature>
<dbReference type="Gene3D" id="1.10.10.10">
    <property type="entry name" value="Winged helix-like DNA-binding domain superfamily/Winged helix DNA-binding domain"/>
    <property type="match status" value="1"/>
</dbReference>
<keyword evidence="2 3" id="KW-0238">DNA-binding</keyword>
<dbReference type="InterPro" id="IPR005158">
    <property type="entry name" value="BTAD"/>
</dbReference>
<dbReference type="InterPro" id="IPR016032">
    <property type="entry name" value="Sig_transdc_resp-reg_C-effctor"/>
</dbReference>
<feature type="domain" description="OmpR/PhoB-type" evidence="5">
    <location>
        <begin position="704"/>
        <end position="808"/>
    </location>
</feature>
<proteinExistence type="inferred from homology"/>
<evidence type="ECO:0000313" key="7">
    <source>
        <dbReference type="Proteomes" id="UP001500051"/>
    </source>
</evidence>
<dbReference type="PROSITE" id="PS51755">
    <property type="entry name" value="OMPR_PHOB"/>
    <property type="match status" value="1"/>
</dbReference>
<sequence length="958" mass="101893">MDDLRTTLDPVIFLEKVRRPVLRGLVRERLDRRLAPLAGPDRGCSCLLVLAPPGSGKTTLLAQLVESDGQPAAWYRAGPEDVEEVALTRHLGFALGSALADPGIIEAAGSGRVADLVRGLERPAVGPARLVVDDLHEIAGTPAEAALETFLRLRPRTITVALGSRRQPGLNTSRLLVSGELIMVDGEDLRFRSWEVEQLFRSVYDAPLTPEAAAALTRRTSGWAAGLQLFHLATMQLGRVERERAVTELTGRSRLIRSYLARNVLDGLPGDRRDFLLHTAALGVLTGNLCDALLQAQGSAGVLAELEREQFFTTTSDGGLTYHYHQVLQTHLEVLLIDELGGRAARDLYARAGRLLEDTGRLAEAVRAHARAEDWGAVARLLRADAGVVGGDDTLWRMLALPGAPTDDPGLVLAGARRLARDGQVPSALAAYREAERLLDDPAFSRRCAAERQAVGMWLPHSATSVLPPVPPGVDPESALLRLSIELRRLTRDVRRPDSYDRDWLRALAHLLAGDPAAAERVISKASPPGPGANGWEGLAAGLVGCLAEALRADRGHHPGVGSPGPGAGDDQLVGRIETITLTAEMDGWPWLARLGRCLQTAVQLDGGAVDGAVDAAADLLDSLRTGDGWSLLVAAVSVAVTAARAGANALAAHARAEVARLSSELGAPALVGMTNRLGDPGSSTTATPRPRALVPAPAPAAAASQASVGSRPTIELRCLGAFALRVDGVEVGWRLLRPKARCLLMLLALHQGRPVHREELIEALWPGATLSSGVRSLQVAVSSIRQCLAVGGVVGDPIRRQGDAYELVLGGAVVDVALFERTIEDARHLPPPEALVARETALELYRGELLPEVGPADWVVEDRDRLRLSAAGLAAAAAADAIAVADHGTALDLARRSVTLDACHDPAWRLLIETYEQVGDLSAAAVARADHRRVWDDLGVVLPRPDEVLRSGHRSVV</sequence>
<evidence type="ECO:0000256" key="4">
    <source>
        <dbReference type="SAM" id="MobiDB-lite"/>
    </source>
</evidence>
<dbReference type="InterPro" id="IPR011990">
    <property type="entry name" value="TPR-like_helical_dom_sf"/>
</dbReference>
<dbReference type="PANTHER" id="PTHR35807">
    <property type="entry name" value="TRANSCRIPTIONAL REGULATOR REDD-RELATED"/>
    <property type="match status" value="1"/>
</dbReference>
<name>A0ABP7D5W5_9ACTN</name>
<comment type="similarity">
    <text evidence="1">Belongs to the AfsR/DnrI/RedD regulatory family.</text>
</comment>
<gene>
    <name evidence="6" type="ORF">GCM10022204_17430</name>
</gene>
<dbReference type="Gene3D" id="1.25.40.10">
    <property type="entry name" value="Tetratricopeptide repeat domain"/>
    <property type="match status" value="1"/>
</dbReference>
<dbReference type="SUPFAM" id="SSF46894">
    <property type="entry name" value="C-terminal effector domain of the bipartite response regulators"/>
    <property type="match status" value="1"/>
</dbReference>
<dbReference type="InterPro" id="IPR027417">
    <property type="entry name" value="P-loop_NTPase"/>
</dbReference>
<evidence type="ECO:0000256" key="1">
    <source>
        <dbReference type="ARBA" id="ARBA00005820"/>
    </source>
</evidence>
<feature type="compositionally biased region" description="Low complexity" evidence="4">
    <location>
        <begin position="685"/>
        <end position="699"/>
    </location>
</feature>
<dbReference type="RefSeq" id="WP_344811935.1">
    <property type="nucleotide sequence ID" value="NZ_BAAAYX010000004.1"/>
</dbReference>
<dbReference type="EMBL" id="BAAAYX010000004">
    <property type="protein sequence ID" value="GAA3701146.1"/>
    <property type="molecule type" value="Genomic_DNA"/>
</dbReference>
<accession>A0ABP7D5W5</accession>
<evidence type="ECO:0000256" key="3">
    <source>
        <dbReference type="PROSITE-ProRule" id="PRU01091"/>
    </source>
</evidence>
<protein>
    <recommendedName>
        <fullName evidence="5">OmpR/PhoB-type domain-containing protein</fullName>
    </recommendedName>
</protein>
<dbReference type="SMART" id="SM01043">
    <property type="entry name" value="BTAD"/>
    <property type="match status" value="1"/>
</dbReference>
<dbReference type="Pfam" id="PF00486">
    <property type="entry name" value="Trans_reg_C"/>
    <property type="match status" value="1"/>
</dbReference>
<dbReference type="InterPro" id="IPR049945">
    <property type="entry name" value="AAA_22"/>
</dbReference>
<reference evidence="7" key="1">
    <citation type="journal article" date="2019" name="Int. J. Syst. Evol. Microbiol.">
        <title>The Global Catalogue of Microorganisms (GCM) 10K type strain sequencing project: providing services to taxonomists for standard genome sequencing and annotation.</title>
        <authorList>
            <consortium name="The Broad Institute Genomics Platform"/>
            <consortium name="The Broad Institute Genome Sequencing Center for Infectious Disease"/>
            <person name="Wu L."/>
            <person name="Ma J."/>
        </authorList>
    </citation>
    <scope>NUCLEOTIDE SEQUENCE [LARGE SCALE GENOMIC DNA]</scope>
    <source>
        <strain evidence="7">JCM 16548</strain>
    </source>
</reference>
<dbReference type="SMART" id="SM00862">
    <property type="entry name" value="Trans_reg_C"/>
    <property type="match status" value="1"/>
</dbReference>
<comment type="caution">
    <text evidence="6">The sequence shown here is derived from an EMBL/GenBank/DDBJ whole genome shotgun (WGS) entry which is preliminary data.</text>
</comment>
<evidence type="ECO:0000313" key="6">
    <source>
        <dbReference type="EMBL" id="GAA3701146.1"/>
    </source>
</evidence>
<dbReference type="InterPro" id="IPR036388">
    <property type="entry name" value="WH-like_DNA-bd_sf"/>
</dbReference>
<dbReference type="PANTHER" id="PTHR35807:SF2">
    <property type="entry name" value="TRANSCRIPTIONAL ACTIVATOR DOMAIN"/>
    <property type="match status" value="1"/>
</dbReference>
<dbReference type="Proteomes" id="UP001500051">
    <property type="component" value="Unassembled WGS sequence"/>
</dbReference>
<dbReference type="InterPro" id="IPR051677">
    <property type="entry name" value="AfsR-DnrI-RedD_regulator"/>
</dbReference>
<dbReference type="Pfam" id="PF03704">
    <property type="entry name" value="BTAD"/>
    <property type="match status" value="1"/>
</dbReference>
<dbReference type="SUPFAM" id="SSF52540">
    <property type="entry name" value="P-loop containing nucleoside triphosphate hydrolases"/>
    <property type="match status" value="1"/>
</dbReference>
<evidence type="ECO:0000256" key="2">
    <source>
        <dbReference type="ARBA" id="ARBA00023125"/>
    </source>
</evidence>
<dbReference type="InterPro" id="IPR059106">
    <property type="entry name" value="WHD_MalT"/>
</dbReference>
<keyword evidence="7" id="KW-1185">Reference proteome</keyword>
<evidence type="ECO:0000259" key="5">
    <source>
        <dbReference type="PROSITE" id="PS51755"/>
    </source>
</evidence>
<organism evidence="6 7">
    <name type="scientific">Microlunatus aurantiacus</name>
    <dbReference type="NCBI Taxonomy" id="446786"/>
    <lineage>
        <taxon>Bacteria</taxon>
        <taxon>Bacillati</taxon>
        <taxon>Actinomycetota</taxon>
        <taxon>Actinomycetes</taxon>
        <taxon>Propionibacteriales</taxon>
        <taxon>Propionibacteriaceae</taxon>
        <taxon>Microlunatus</taxon>
    </lineage>
</organism>
<dbReference type="Pfam" id="PF13401">
    <property type="entry name" value="AAA_22"/>
    <property type="match status" value="1"/>
</dbReference>
<feature type="region of interest" description="Disordered" evidence="4">
    <location>
        <begin position="675"/>
        <end position="699"/>
    </location>
</feature>
<dbReference type="InterPro" id="IPR001867">
    <property type="entry name" value="OmpR/PhoB-type_DNA-bd"/>
</dbReference>
<dbReference type="Pfam" id="PF25873">
    <property type="entry name" value="WHD_MalT"/>
    <property type="match status" value="1"/>
</dbReference>
<dbReference type="SUPFAM" id="SSF48452">
    <property type="entry name" value="TPR-like"/>
    <property type="match status" value="1"/>
</dbReference>